<proteinExistence type="predicted"/>
<organism evidence="1 2">
    <name type="scientific">Rhodoferax antarcticus ANT.BR</name>
    <dbReference type="NCBI Taxonomy" id="1111071"/>
    <lineage>
        <taxon>Bacteria</taxon>
        <taxon>Pseudomonadati</taxon>
        <taxon>Pseudomonadota</taxon>
        <taxon>Betaproteobacteria</taxon>
        <taxon>Burkholderiales</taxon>
        <taxon>Comamonadaceae</taxon>
        <taxon>Rhodoferax</taxon>
    </lineage>
</organism>
<sequence>MGSENPTYSPNPARECLNFQLGSVAYGIDILKVQASSSRQPGIALAGTFKPSL</sequence>
<comment type="caution">
    <text evidence="1">The sequence shown here is derived from an EMBL/GenBank/DDBJ whole genome shotgun (WGS) entry which is preliminary data.</text>
</comment>
<dbReference type="AlphaFoldDB" id="A0A1Q8YD14"/>
<keyword evidence="2" id="KW-1185">Reference proteome</keyword>
<protein>
    <submittedName>
        <fullName evidence="1">Uncharacterized protein</fullName>
    </submittedName>
</protein>
<dbReference type="RefSeq" id="WP_156876200.1">
    <property type="nucleotide sequence ID" value="NZ_MSYM01000013.1"/>
</dbReference>
<evidence type="ECO:0000313" key="1">
    <source>
        <dbReference type="EMBL" id="OLP05789.1"/>
    </source>
</evidence>
<reference evidence="1 2" key="1">
    <citation type="submission" date="2017-01" db="EMBL/GenBank/DDBJ databases">
        <title>Genome sequence of Rhodoferax antarcticus ANT.BR, a psychrophilic purple nonsulfur bacterium from an Antarctic microbial mat.</title>
        <authorList>
            <person name="Baker J."/>
            <person name="Riester C."/>
            <person name="Skinner B."/>
            <person name="Newell A."/>
            <person name="Swingley W."/>
            <person name="Madigan M."/>
            <person name="Jung D."/>
            <person name="Asao M."/>
            <person name="Chen M."/>
            <person name="Loughlin P."/>
            <person name="Pan H."/>
            <person name="Lin S."/>
            <person name="Li N."/>
            <person name="Shaw J."/>
            <person name="Prado M."/>
            <person name="Sherman C."/>
            <person name="Li X."/>
            <person name="Tang J."/>
            <person name="Blankenship R."/>
            <person name="Zhao T."/>
            <person name="Touchman J."/>
            <person name="Sattley M."/>
        </authorList>
    </citation>
    <scope>NUCLEOTIDE SEQUENCE [LARGE SCALE GENOMIC DNA]</scope>
    <source>
        <strain evidence="1 2">ANT.BR</strain>
    </source>
</reference>
<accession>A0A1Q8YD14</accession>
<dbReference type="EMBL" id="MSYM01000013">
    <property type="protein sequence ID" value="OLP05789.1"/>
    <property type="molecule type" value="Genomic_DNA"/>
</dbReference>
<evidence type="ECO:0000313" key="2">
    <source>
        <dbReference type="Proteomes" id="UP000185911"/>
    </source>
</evidence>
<gene>
    <name evidence="1" type="ORF">BLL52_2016</name>
</gene>
<dbReference type="Proteomes" id="UP000185911">
    <property type="component" value="Unassembled WGS sequence"/>
</dbReference>
<name>A0A1Q8YD14_9BURK</name>